<dbReference type="AlphaFoldDB" id="A0A841H3F0"/>
<dbReference type="Gene3D" id="3.40.50.1010">
    <property type="entry name" value="5'-nuclease"/>
    <property type="match status" value="1"/>
</dbReference>
<dbReference type="PANTHER" id="PTHR35458:SF8">
    <property type="entry name" value="SLR0650 PROTEIN"/>
    <property type="match status" value="1"/>
</dbReference>
<comment type="caution">
    <text evidence="2">The sequence shown here is derived from an EMBL/GenBank/DDBJ whole genome shotgun (WGS) entry which is preliminary data.</text>
</comment>
<protein>
    <submittedName>
        <fullName evidence="2">Uncharacterized LabA/DUF88 family protein</fullName>
    </submittedName>
</protein>
<evidence type="ECO:0000313" key="2">
    <source>
        <dbReference type="EMBL" id="MBB6072557.1"/>
    </source>
</evidence>
<dbReference type="InterPro" id="IPR047140">
    <property type="entry name" value="LabA"/>
</dbReference>
<reference evidence="2 3" key="1">
    <citation type="submission" date="2020-08" db="EMBL/GenBank/DDBJ databases">
        <title>Genomic Encyclopedia of Type Strains, Phase IV (KMG-IV): sequencing the most valuable type-strain genomes for metagenomic binning, comparative biology and taxonomic classification.</title>
        <authorList>
            <person name="Goeker M."/>
        </authorList>
    </citation>
    <scope>NUCLEOTIDE SEQUENCE [LARGE SCALE GENOMIC DNA]</scope>
    <source>
        <strain evidence="2 3">DSM 29007</strain>
    </source>
</reference>
<sequence>MNDAAAPAPVQRAHRLEIFVDGSNWNLALIRESFHFQVDLNLLATRLSRGFHFVKLRYYTSPLPNQTSPAYRRQQQFFDELRRSRRIDLVLGRHEPRRDEEGNRYFVEKETDVNLAVDMVLGACEDRFDVAMLVAGDTDYVRAIHALKARGKRLVWCPLPGQRHTNLLSQVCDEQKELDERFLRTCIKRRPVPPR</sequence>
<dbReference type="PANTHER" id="PTHR35458">
    <property type="entry name" value="SLR0755 PROTEIN"/>
    <property type="match status" value="1"/>
</dbReference>
<organism evidence="2 3">
    <name type="scientific">Longimicrobium terrae</name>
    <dbReference type="NCBI Taxonomy" id="1639882"/>
    <lineage>
        <taxon>Bacteria</taxon>
        <taxon>Pseudomonadati</taxon>
        <taxon>Gemmatimonadota</taxon>
        <taxon>Longimicrobiia</taxon>
        <taxon>Longimicrobiales</taxon>
        <taxon>Longimicrobiaceae</taxon>
        <taxon>Longimicrobium</taxon>
    </lineage>
</organism>
<dbReference type="Proteomes" id="UP000582837">
    <property type="component" value="Unassembled WGS sequence"/>
</dbReference>
<evidence type="ECO:0000313" key="3">
    <source>
        <dbReference type="Proteomes" id="UP000582837"/>
    </source>
</evidence>
<keyword evidence="3" id="KW-1185">Reference proteome</keyword>
<dbReference type="Pfam" id="PF01936">
    <property type="entry name" value="NYN"/>
    <property type="match status" value="1"/>
</dbReference>
<dbReference type="InterPro" id="IPR021139">
    <property type="entry name" value="NYN"/>
</dbReference>
<evidence type="ECO:0000259" key="1">
    <source>
        <dbReference type="Pfam" id="PF01936"/>
    </source>
</evidence>
<dbReference type="GO" id="GO:0004540">
    <property type="term" value="F:RNA nuclease activity"/>
    <property type="evidence" value="ECO:0007669"/>
    <property type="project" value="InterPro"/>
</dbReference>
<name>A0A841H3F0_9BACT</name>
<proteinExistence type="predicted"/>
<accession>A0A841H3F0</accession>
<dbReference type="EMBL" id="JACHIA010000016">
    <property type="protein sequence ID" value="MBB6072557.1"/>
    <property type="molecule type" value="Genomic_DNA"/>
</dbReference>
<dbReference type="RefSeq" id="WP_170032791.1">
    <property type="nucleotide sequence ID" value="NZ_JABDTL010000001.1"/>
</dbReference>
<gene>
    <name evidence="2" type="ORF">HNQ61_004220</name>
</gene>
<feature type="domain" description="NYN" evidence="1">
    <location>
        <begin position="16"/>
        <end position="173"/>
    </location>
</feature>